<dbReference type="InterPro" id="IPR045175">
    <property type="entry name" value="M28_fam"/>
</dbReference>
<protein>
    <submittedName>
        <fullName evidence="2">Bacterial leucyl aminopeptidase</fullName>
        <ecNumber evidence="2">3.4.11.10</ecNumber>
    </submittedName>
</protein>
<dbReference type="Gene3D" id="3.40.630.10">
    <property type="entry name" value="Zn peptidases"/>
    <property type="match status" value="1"/>
</dbReference>
<dbReference type="Gene3D" id="3.40.50.1000">
    <property type="entry name" value="HAD superfamily/HAD-like"/>
    <property type="match status" value="1"/>
</dbReference>
<organism evidence="2">
    <name type="scientific">uncultured Pseudonocardia sp</name>
    <dbReference type="NCBI Taxonomy" id="211455"/>
    <lineage>
        <taxon>Bacteria</taxon>
        <taxon>Bacillati</taxon>
        <taxon>Actinomycetota</taxon>
        <taxon>Actinomycetes</taxon>
        <taxon>Pseudonocardiales</taxon>
        <taxon>Pseudonocardiaceae</taxon>
        <taxon>Pseudonocardia</taxon>
        <taxon>environmental samples</taxon>
    </lineage>
</organism>
<dbReference type="InterPro" id="IPR007484">
    <property type="entry name" value="Peptidase_M28"/>
</dbReference>
<keyword evidence="2" id="KW-0031">Aminopeptidase</keyword>
<dbReference type="InterPro" id="IPR023214">
    <property type="entry name" value="HAD_sf"/>
</dbReference>
<evidence type="ECO:0000313" key="2">
    <source>
        <dbReference type="EMBL" id="CAA9433728.1"/>
    </source>
</evidence>
<feature type="domain" description="Peptidase M28" evidence="1">
    <location>
        <begin position="395"/>
        <end position="619"/>
    </location>
</feature>
<dbReference type="GO" id="GO:0004177">
    <property type="term" value="F:aminopeptidase activity"/>
    <property type="evidence" value="ECO:0007669"/>
    <property type="project" value="UniProtKB-KW"/>
</dbReference>
<keyword evidence="2" id="KW-0378">Hydrolase</keyword>
<keyword evidence="2" id="KW-0645">Protease</keyword>
<name>A0A6J4Q3I0_9PSEU</name>
<gene>
    <name evidence="2" type="ORF">AVDCRST_MAG66-3469</name>
</gene>
<reference evidence="2" key="1">
    <citation type="submission" date="2020-02" db="EMBL/GenBank/DDBJ databases">
        <authorList>
            <person name="Meier V. D."/>
        </authorList>
    </citation>
    <scope>NUCLEOTIDE SEQUENCE</scope>
    <source>
        <strain evidence="2">AVDCRST_MAG66</strain>
    </source>
</reference>
<dbReference type="PANTHER" id="PTHR12147">
    <property type="entry name" value="METALLOPEPTIDASE M28 FAMILY MEMBER"/>
    <property type="match status" value="1"/>
</dbReference>
<dbReference type="GO" id="GO:0008235">
    <property type="term" value="F:metalloexopeptidase activity"/>
    <property type="evidence" value="ECO:0007669"/>
    <property type="project" value="InterPro"/>
</dbReference>
<dbReference type="EMBL" id="CADCUS010000494">
    <property type="protein sequence ID" value="CAA9433728.1"/>
    <property type="molecule type" value="Genomic_DNA"/>
</dbReference>
<sequence length="633" mass="66583">MDDLTGTAVFFDIGDTLASVRLSPDGRIARLAVYPYVPEVLTALRDRGARLGIISDRGAIPAEEVDRALEEAGLRPFFAPELVVYGRKDSPAIFEQAAARAGGATRHLFVGEDPGERAQAVRAGFQASPHPLLAVPTLEEQAILRYVRITVPSAHTADDWRDALRDSPVLPLHVTGEAGTTVYAIATAAGAARLDDLGFRVDRLGGEHQPLTTDLYLLRDDRQLHSGFLSPEGNSAAFFGRAPAAGDVLASTDEGLLVAIAAGGSIEDYHFRGAQHGHNLKLAPAPGLLETAAVERLAVGSVAADAGTGVAVVDATAKEILDARVRPEHLAAHVERYSGARPVDGGDAVITSRHIRHPDNAAAVAALVADLQRTAGGCLAVRRHRFTHEGRRLDNVEAELAGTGLDGIVLVTAHLDSTAARQPGYHPAVDPAPGADDDASGTAAVLVASDTIAALDAALGTPRRAVRFVLFNAEEHGLIGSLAYAREQAALDTPIVAVLQLDMIGYDVRPGPEWELHAGFTASPAVEGRSLALARMVAELAPQVSPDLPAPQIHPVAGEPDPAERRSDHYSFQIQGYTACLASEDLFAGPGPHAPPEEMNPAYHSPTDKAINPHYAADIARAVIAAAWLAATR</sequence>
<evidence type="ECO:0000259" key="1">
    <source>
        <dbReference type="Pfam" id="PF04389"/>
    </source>
</evidence>
<dbReference type="InterPro" id="IPR036412">
    <property type="entry name" value="HAD-like_sf"/>
</dbReference>
<proteinExistence type="predicted"/>
<accession>A0A6J4Q3I0</accession>
<dbReference type="EC" id="3.4.11.10" evidence="2"/>
<dbReference type="GO" id="GO:0006508">
    <property type="term" value="P:proteolysis"/>
    <property type="evidence" value="ECO:0007669"/>
    <property type="project" value="InterPro"/>
</dbReference>
<dbReference type="Pfam" id="PF04389">
    <property type="entry name" value="Peptidase_M28"/>
    <property type="match status" value="1"/>
</dbReference>
<dbReference type="SUPFAM" id="SSF56784">
    <property type="entry name" value="HAD-like"/>
    <property type="match status" value="1"/>
</dbReference>
<dbReference type="PANTHER" id="PTHR12147:SF26">
    <property type="entry name" value="PEPTIDASE M28 DOMAIN-CONTAINING PROTEIN"/>
    <property type="match status" value="1"/>
</dbReference>
<dbReference type="AlphaFoldDB" id="A0A6J4Q3I0"/>
<dbReference type="SUPFAM" id="SSF53187">
    <property type="entry name" value="Zn-dependent exopeptidases"/>
    <property type="match status" value="1"/>
</dbReference>